<evidence type="ECO:0000313" key="3">
    <source>
        <dbReference type="Proteomes" id="UP000013827"/>
    </source>
</evidence>
<name>A0A0D3KZS5_EMIH1</name>
<reference evidence="3" key="1">
    <citation type="journal article" date="2013" name="Nature">
        <title>Pan genome of the phytoplankton Emiliania underpins its global distribution.</title>
        <authorList>
            <person name="Read B.A."/>
            <person name="Kegel J."/>
            <person name="Klute M.J."/>
            <person name="Kuo A."/>
            <person name="Lefebvre S.C."/>
            <person name="Maumus F."/>
            <person name="Mayer C."/>
            <person name="Miller J."/>
            <person name="Monier A."/>
            <person name="Salamov A."/>
            <person name="Young J."/>
            <person name="Aguilar M."/>
            <person name="Claverie J.M."/>
            <person name="Frickenhaus S."/>
            <person name="Gonzalez K."/>
            <person name="Herman E.K."/>
            <person name="Lin Y.C."/>
            <person name="Napier J."/>
            <person name="Ogata H."/>
            <person name="Sarno A.F."/>
            <person name="Shmutz J."/>
            <person name="Schroeder D."/>
            <person name="de Vargas C."/>
            <person name="Verret F."/>
            <person name="von Dassow P."/>
            <person name="Valentin K."/>
            <person name="Van de Peer Y."/>
            <person name="Wheeler G."/>
            <person name="Dacks J.B."/>
            <person name="Delwiche C.F."/>
            <person name="Dyhrman S.T."/>
            <person name="Glockner G."/>
            <person name="John U."/>
            <person name="Richards T."/>
            <person name="Worden A.Z."/>
            <person name="Zhang X."/>
            <person name="Grigoriev I.V."/>
            <person name="Allen A.E."/>
            <person name="Bidle K."/>
            <person name="Borodovsky M."/>
            <person name="Bowler C."/>
            <person name="Brownlee C."/>
            <person name="Cock J.M."/>
            <person name="Elias M."/>
            <person name="Gladyshev V.N."/>
            <person name="Groth M."/>
            <person name="Guda C."/>
            <person name="Hadaegh A."/>
            <person name="Iglesias-Rodriguez M.D."/>
            <person name="Jenkins J."/>
            <person name="Jones B.M."/>
            <person name="Lawson T."/>
            <person name="Leese F."/>
            <person name="Lindquist E."/>
            <person name="Lobanov A."/>
            <person name="Lomsadze A."/>
            <person name="Malik S.B."/>
            <person name="Marsh M.E."/>
            <person name="Mackinder L."/>
            <person name="Mock T."/>
            <person name="Mueller-Roeber B."/>
            <person name="Pagarete A."/>
            <person name="Parker M."/>
            <person name="Probert I."/>
            <person name="Quesneville H."/>
            <person name="Raines C."/>
            <person name="Rensing S.A."/>
            <person name="Riano-Pachon D.M."/>
            <person name="Richier S."/>
            <person name="Rokitta S."/>
            <person name="Shiraiwa Y."/>
            <person name="Soanes D.M."/>
            <person name="van der Giezen M."/>
            <person name="Wahlund T.M."/>
            <person name="Williams B."/>
            <person name="Wilson W."/>
            <person name="Wolfe G."/>
            <person name="Wurch L.L."/>
        </authorList>
    </citation>
    <scope>NUCLEOTIDE SEQUENCE</scope>
</reference>
<keyword evidence="3" id="KW-1185">Reference proteome</keyword>
<evidence type="ECO:0000256" key="1">
    <source>
        <dbReference type="SAM" id="MobiDB-lite"/>
    </source>
</evidence>
<protein>
    <recommendedName>
        <fullName evidence="4">Amine oxidase domain-containing protein</fullName>
    </recommendedName>
</protein>
<proteinExistence type="predicted"/>
<dbReference type="RefSeq" id="XP_005793689.1">
    <property type="nucleotide sequence ID" value="XM_005793632.1"/>
</dbReference>
<dbReference type="PaxDb" id="2903-EOD41260"/>
<sequence>MAEKPKAPTVPKPTPEFLEKAKKAQAKVAYEGGWALGLEGGGFAPWPASEGFFRGLESIKVGQGDLVRHHVDSIGEAGLCAYCCPCCIPRVCFAFPRALCGPLNNVLADVFTCASGVIALQVMGVDANKRTALDKDSIKAAKDESFCCACLCDRDFVTVKDGSPPPYINFRFVAPGSSGSRAAATYKELATNLDKTVRDEAGYVLEPDGEVVLTPALPQCVTEKRKQEEYAGVTSMLFTATPDRVETKYFAGPVPAQGCCGWLWGWPALPFPSTDGDEVSVPSVRFNCGAFLLKDAVAAGTNALAGSSGEIAASILGCPPFSWLPPKVQEWMTKNLEYSADVPLYGWPDGNMSKAPTKLLFDDSGYLQSSKIAPAVARGVTKVVNMTIQSSPVDNVALCMGFPVGLPPGLPSSAYLSMSAIFDAGDVSQSCYLDEFCNVPDKETGKCDKNYPPKYPILNGPYGSWGKRPEYKDVRVDDPDDKDKLDKLVKLPPKFAAAIVEATAQFFAYDGVIKGSEIKMPDSKLSIFKRQGPEIIVFNDLETIENRYHGVEPTSSTGKKVNFLVYSYPSKDSAKNAMPTQWAPLVSDDSGKPPDPTTNLGKWGYDGDGKTQGYLLEEKLPGDELPRPTIPPVWMTATDDPNLPFGHYSGVLNPAFANFPNYYPLGIFPIEGRYPPDVANLAADLACWSVRAAAKTVVEFAGHELAD</sequence>
<evidence type="ECO:0008006" key="4">
    <source>
        <dbReference type="Google" id="ProtNLM"/>
    </source>
</evidence>
<organism evidence="2 3">
    <name type="scientific">Emiliania huxleyi (strain CCMP1516)</name>
    <dbReference type="NCBI Taxonomy" id="280463"/>
    <lineage>
        <taxon>Eukaryota</taxon>
        <taxon>Haptista</taxon>
        <taxon>Haptophyta</taxon>
        <taxon>Prymnesiophyceae</taxon>
        <taxon>Isochrysidales</taxon>
        <taxon>Noelaerhabdaceae</taxon>
        <taxon>Emiliania</taxon>
    </lineage>
</organism>
<dbReference type="HOGENOM" id="CLU_390522_0_0_1"/>
<dbReference type="GeneID" id="17286530"/>
<evidence type="ECO:0000313" key="2">
    <source>
        <dbReference type="EnsemblProtists" id="EOD41260"/>
    </source>
</evidence>
<reference evidence="2" key="2">
    <citation type="submission" date="2024-10" db="UniProtKB">
        <authorList>
            <consortium name="EnsemblProtists"/>
        </authorList>
    </citation>
    <scope>IDENTIFICATION</scope>
</reference>
<dbReference type="Proteomes" id="UP000013827">
    <property type="component" value="Unassembled WGS sequence"/>
</dbReference>
<dbReference type="EnsemblProtists" id="EOD41260">
    <property type="protein sequence ID" value="EOD41260"/>
    <property type="gene ID" value="EMIHUDRAFT_199536"/>
</dbReference>
<dbReference type="KEGG" id="ehx:EMIHUDRAFT_199536"/>
<accession>A0A0D3KZS5</accession>
<dbReference type="AlphaFoldDB" id="A0A0D3KZS5"/>
<feature type="region of interest" description="Disordered" evidence="1">
    <location>
        <begin position="585"/>
        <end position="604"/>
    </location>
</feature>